<dbReference type="EMBL" id="JACHBG010000007">
    <property type="protein sequence ID" value="MBB6486060.1"/>
    <property type="molecule type" value="Genomic_DNA"/>
</dbReference>
<evidence type="ECO:0000256" key="2">
    <source>
        <dbReference type="ARBA" id="ARBA00012882"/>
    </source>
</evidence>
<keyword evidence="4 5" id="KW-0012">Acyltransferase</keyword>
<dbReference type="RefSeq" id="WP_184705697.1">
    <property type="nucleotide sequence ID" value="NZ_JACHBG010000007.1"/>
</dbReference>
<dbReference type="PANTHER" id="PTHR11104:SF0">
    <property type="entry name" value="SPBETA PROPHAGE-DERIVED AMINOGLYCOSIDE N(3')-ACETYLTRANSFERASE-LIKE PROTEIN YOKD"/>
    <property type="match status" value="1"/>
</dbReference>
<evidence type="ECO:0000313" key="7">
    <source>
        <dbReference type="Proteomes" id="UP000565576"/>
    </source>
</evidence>
<organism evidence="6 7">
    <name type="scientific">Rhizobium lusitanum</name>
    <dbReference type="NCBI Taxonomy" id="293958"/>
    <lineage>
        <taxon>Bacteria</taxon>
        <taxon>Pseudomonadati</taxon>
        <taxon>Pseudomonadota</taxon>
        <taxon>Alphaproteobacteria</taxon>
        <taxon>Hyphomicrobiales</taxon>
        <taxon>Rhizobiaceae</taxon>
        <taxon>Rhizobium/Agrobacterium group</taxon>
        <taxon>Rhizobium</taxon>
    </lineage>
</organism>
<comment type="similarity">
    <text evidence="1 5">Belongs to the antibiotic N-acetyltransferase family.</text>
</comment>
<protein>
    <recommendedName>
        <fullName evidence="2 5">Aminoglycoside N(3)-acetyltransferase</fullName>
        <ecNumber evidence="5">2.3.1.-</ecNumber>
    </recommendedName>
</protein>
<dbReference type="InterPro" id="IPR028345">
    <property type="entry name" value="Antibiotic_NAT-like"/>
</dbReference>
<keyword evidence="3 5" id="KW-0808">Transferase</keyword>
<dbReference type="EC" id="2.3.1.-" evidence="5"/>
<proteinExistence type="inferred from homology"/>
<dbReference type="PANTHER" id="PTHR11104">
    <property type="entry name" value="AMINOGLYCOSIDE N3-ACETYLTRANSFERASE"/>
    <property type="match status" value="1"/>
</dbReference>
<comment type="caution">
    <text evidence="6">The sequence shown here is derived from an EMBL/GenBank/DDBJ whole genome shotgun (WGS) entry which is preliminary data.</text>
</comment>
<dbReference type="GO" id="GO:0046677">
    <property type="term" value="P:response to antibiotic"/>
    <property type="evidence" value="ECO:0007669"/>
    <property type="project" value="UniProtKB-KW"/>
</dbReference>
<evidence type="ECO:0000256" key="5">
    <source>
        <dbReference type="RuleBase" id="RU365031"/>
    </source>
</evidence>
<evidence type="ECO:0000256" key="4">
    <source>
        <dbReference type="ARBA" id="ARBA00023315"/>
    </source>
</evidence>
<comment type="catalytic activity">
    <reaction evidence="5">
        <text>a 2-deoxystreptamine antibiotic + acetyl-CoA = an N(3)-acetyl-2-deoxystreptamine antibiotic + CoA + H(+)</text>
        <dbReference type="Rhea" id="RHEA:12665"/>
        <dbReference type="ChEBI" id="CHEBI:15378"/>
        <dbReference type="ChEBI" id="CHEBI:57287"/>
        <dbReference type="ChEBI" id="CHEBI:57288"/>
        <dbReference type="ChEBI" id="CHEBI:57921"/>
        <dbReference type="ChEBI" id="CHEBI:77452"/>
        <dbReference type="EC" id="2.3.1.81"/>
    </reaction>
</comment>
<dbReference type="AlphaFoldDB" id="A0A7X0IRZ4"/>
<keyword evidence="5" id="KW-0046">Antibiotic resistance</keyword>
<dbReference type="SUPFAM" id="SSF110710">
    <property type="entry name" value="TTHA0583/YokD-like"/>
    <property type="match status" value="1"/>
</dbReference>
<dbReference type="Pfam" id="PF02522">
    <property type="entry name" value="Antibiotic_NAT"/>
    <property type="match status" value="1"/>
</dbReference>
<dbReference type="InterPro" id="IPR003679">
    <property type="entry name" value="Amioglycoside_AcTrfase"/>
</dbReference>
<reference evidence="6 7" key="1">
    <citation type="submission" date="2020-08" db="EMBL/GenBank/DDBJ databases">
        <title>Genomic Encyclopedia of Type Strains, Phase IV (KMG-V): Genome sequencing to study the core and pangenomes of soil and plant-associated prokaryotes.</title>
        <authorList>
            <person name="Whitman W."/>
        </authorList>
    </citation>
    <scope>NUCLEOTIDE SEQUENCE [LARGE SCALE GENOMIC DNA]</scope>
    <source>
        <strain evidence="6 7">SEMIA 4060</strain>
    </source>
</reference>
<accession>A0A7X0IRZ4</accession>
<evidence type="ECO:0000256" key="3">
    <source>
        <dbReference type="ARBA" id="ARBA00022679"/>
    </source>
</evidence>
<gene>
    <name evidence="6" type="ORF">GGD46_003355</name>
</gene>
<evidence type="ECO:0000256" key="1">
    <source>
        <dbReference type="ARBA" id="ARBA00006383"/>
    </source>
</evidence>
<dbReference type="GO" id="GO:0046353">
    <property type="term" value="F:aminoglycoside 3-N-acetyltransferase activity"/>
    <property type="evidence" value="ECO:0007669"/>
    <property type="project" value="UniProtKB-EC"/>
</dbReference>
<evidence type="ECO:0000313" key="6">
    <source>
        <dbReference type="EMBL" id="MBB6486060.1"/>
    </source>
</evidence>
<name>A0A7X0IRZ4_9HYPH</name>
<sequence length="266" mass="28761">MSEADKIARTKSPVTVDSLTADLGKIGVRHGDILIVHTSLASLGWVCGGAVAVIQALIEAVGSAGTLVMPAHSAQITNPANWAMPPVPKEWIEPIKANMPPFDARTTPTRNMGAVAELFRTWPGAARSNHPSASFAALGPLAEEITREHALDDPLGEHSPLGALYRLEAKVLLIGVDFNRCTALHLAEQRRWPDRLRIMEGAPLIVTDTRRWIDFEIAQVMDDDEFLAVGASAMEAGLVTKSPLGEADARLTRMREIVDHAVTMWG</sequence>
<dbReference type="Proteomes" id="UP000565576">
    <property type="component" value="Unassembled WGS sequence"/>
</dbReference>